<dbReference type="Gene3D" id="1.20.120.1020">
    <property type="entry name" value="Prion-inhibition and propagation, HeLo domain"/>
    <property type="match status" value="1"/>
</dbReference>
<dbReference type="Pfam" id="PF14479">
    <property type="entry name" value="HeLo"/>
    <property type="match status" value="1"/>
</dbReference>
<dbReference type="AlphaFoldDB" id="A0AA39ZYG5"/>
<evidence type="ECO:0000313" key="4">
    <source>
        <dbReference type="EMBL" id="KAK0705986.1"/>
    </source>
</evidence>
<dbReference type="RefSeq" id="XP_060291080.1">
    <property type="nucleotide sequence ID" value="XM_060445973.1"/>
</dbReference>
<gene>
    <name evidence="4" type="ORF">B0T26DRAFT_755535</name>
</gene>
<feature type="coiled-coil region" evidence="1">
    <location>
        <begin position="162"/>
        <end position="255"/>
    </location>
</feature>
<keyword evidence="1" id="KW-0175">Coiled coil</keyword>
<evidence type="ECO:0000259" key="3">
    <source>
        <dbReference type="Pfam" id="PF14479"/>
    </source>
</evidence>
<protein>
    <recommendedName>
        <fullName evidence="3">Prion-inhibition and propagation HeLo domain-containing protein</fullName>
    </recommendedName>
</protein>
<accession>A0AA39ZYG5</accession>
<organism evidence="4 5">
    <name type="scientific">Lasiosphaeria miniovina</name>
    <dbReference type="NCBI Taxonomy" id="1954250"/>
    <lineage>
        <taxon>Eukaryota</taxon>
        <taxon>Fungi</taxon>
        <taxon>Dikarya</taxon>
        <taxon>Ascomycota</taxon>
        <taxon>Pezizomycotina</taxon>
        <taxon>Sordariomycetes</taxon>
        <taxon>Sordariomycetidae</taxon>
        <taxon>Sordariales</taxon>
        <taxon>Lasiosphaeriaceae</taxon>
        <taxon>Lasiosphaeria</taxon>
    </lineage>
</organism>
<evidence type="ECO:0000256" key="1">
    <source>
        <dbReference type="SAM" id="Coils"/>
    </source>
</evidence>
<evidence type="ECO:0000256" key="2">
    <source>
        <dbReference type="SAM" id="MobiDB-lite"/>
    </source>
</evidence>
<name>A0AA39ZYG5_9PEZI</name>
<feature type="compositionally biased region" description="Pro residues" evidence="2">
    <location>
        <begin position="439"/>
        <end position="451"/>
    </location>
</feature>
<evidence type="ECO:0000313" key="5">
    <source>
        <dbReference type="Proteomes" id="UP001172101"/>
    </source>
</evidence>
<dbReference type="Proteomes" id="UP001172101">
    <property type="component" value="Unassembled WGS sequence"/>
</dbReference>
<feature type="region of interest" description="Disordered" evidence="2">
    <location>
        <begin position="433"/>
        <end position="461"/>
    </location>
</feature>
<comment type="caution">
    <text evidence="4">The sequence shown here is derived from an EMBL/GenBank/DDBJ whole genome shotgun (WGS) entry which is preliminary data.</text>
</comment>
<dbReference type="EMBL" id="JAUIRO010000007">
    <property type="protein sequence ID" value="KAK0705986.1"/>
    <property type="molecule type" value="Genomic_DNA"/>
</dbReference>
<keyword evidence="5" id="KW-1185">Reference proteome</keyword>
<feature type="compositionally biased region" description="Low complexity" evidence="2">
    <location>
        <begin position="452"/>
        <end position="461"/>
    </location>
</feature>
<sequence length="604" mass="67564">MVDVVRPALQAIPAAYKAGRLAWEFYQTSKNFGRDFDSSQLDLRCQEWTFAGYLKQYNVWVSSPLGGRSNTAKEVGKKIASMVKLFNKCYDIIRKYNRDYQKEETELAKTREEESAMAAWGDIMHRALAKRLAMIAEEKKAQFMIRIGDDQITAQPGPANAPATAEEHLERLEADIEAAQKRAGLRSLLLWAANGKDEFEKNLRELRDANEKLGDLIPSLVEKDPFLKIRQSTERPKLSDDVRKLRTDLENLDQALRRVNSPDGGQPVVLAVKIEDPSDTKSKMQGTRYVRGLNLGPNPMYLLTMETSQTDNGHPEEGLIFVTTLSGRNGSADGDIQSLPQKLAVLITNPPSYRTIGTVAVNGQLIFHLQRVRSPLDTVVAQNLSALISHAALQHEQRVFLASQIALAHQHFLPFKSTAGARRLRSFHLCGPQELPQELPKPQPQPQPQPQQPTNAAHPQQHQLNWTVVTPRPLYAEFGLGREQDAHGGEIPGDDEFAATNLDPTAELGLLLYQLESRYEMPEAAAVTTVAEMRAAHDTVRARLRGSERTFNLYMREVVETCFLELEAGRAPGPDRVETTVLEVEWALRRAVRVLARLPVPSVA</sequence>
<reference evidence="4" key="1">
    <citation type="submission" date="2023-06" db="EMBL/GenBank/DDBJ databases">
        <title>Genome-scale phylogeny and comparative genomics of the fungal order Sordariales.</title>
        <authorList>
            <consortium name="Lawrence Berkeley National Laboratory"/>
            <person name="Hensen N."/>
            <person name="Bonometti L."/>
            <person name="Westerberg I."/>
            <person name="Brannstrom I.O."/>
            <person name="Guillou S."/>
            <person name="Cros-Aarteil S."/>
            <person name="Calhoun S."/>
            <person name="Haridas S."/>
            <person name="Kuo A."/>
            <person name="Mondo S."/>
            <person name="Pangilinan J."/>
            <person name="Riley R."/>
            <person name="LaButti K."/>
            <person name="Andreopoulos B."/>
            <person name="Lipzen A."/>
            <person name="Chen C."/>
            <person name="Yanf M."/>
            <person name="Daum C."/>
            <person name="Ng V."/>
            <person name="Clum A."/>
            <person name="Steindorff A."/>
            <person name="Ohm R."/>
            <person name="Martin F."/>
            <person name="Silar P."/>
            <person name="Natvig D."/>
            <person name="Lalanne C."/>
            <person name="Gautier V."/>
            <person name="Ament-velasquez S.L."/>
            <person name="Kruys A."/>
            <person name="Hutchinson M.I."/>
            <person name="Powell A.J."/>
            <person name="Barry K."/>
            <person name="Miller A.N."/>
            <person name="Grigoriev I.V."/>
            <person name="Debuchy R."/>
            <person name="Gladieux P."/>
            <person name="Thoren M.H."/>
            <person name="Johannesson H."/>
        </authorList>
    </citation>
    <scope>NUCLEOTIDE SEQUENCE</scope>
    <source>
        <strain evidence="4">SMH2392-1A</strain>
    </source>
</reference>
<feature type="domain" description="Prion-inhibition and propagation HeLo" evidence="3">
    <location>
        <begin position="23"/>
        <end position="246"/>
    </location>
</feature>
<dbReference type="InterPro" id="IPR038305">
    <property type="entry name" value="HeLo_sf"/>
</dbReference>
<proteinExistence type="predicted"/>
<dbReference type="GeneID" id="85329243"/>
<dbReference type="InterPro" id="IPR029498">
    <property type="entry name" value="HeLo_dom"/>
</dbReference>